<evidence type="ECO:0000256" key="1">
    <source>
        <dbReference type="ARBA" id="ARBA00004141"/>
    </source>
</evidence>
<keyword evidence="2 5" id="KW-0812">Transmembrane</keyword>
<dbReference type="EMBL" id="VNIB01000004">
    <property type="protein sequence ID" value="TYO98919.1"/>
    <property type="molecule type" value="Genomic_DNA"/>
</dbReference>
<evidence type="ECO:0000256" key="4">
    <source>
        <dbReference type="ARBA" id="ARBA00023136"/>
    </source>
</evidence>
<evidence type="ECO:0000256" key="3">
    <source>
        <dbReference type="ARBA" id="ARBA00022989"/>
    </source>
</evidence>
<protein>
    <submittedName>
        <fullName evidence="7">NfeD-like partner-binding protein</fullName>
    </submittedName>
</protein>
<evidence type="ECO:0000256" key="5">
    <source>
        <dbReference type="SAM" id="Phobius"/>
    </source>
</evidence>
<dbReference type="OrthoDB" id="5471424at2"/>
<dbReference type="InterPro" id="IPR052165">
    <property type="entry name" value="Membrane_assoc_protease"/>
</dbReference>
<dbReference type="GO" id="GO:0016020">
    <property type="term" value="C:membrane"/>
    <property type="evidence" value="ECO:0007669"/>
    <property type="project" value="UniProtKB-SubCell"/>
</dbReference>
<evidence type="ECO:0000256" key="2">
    <source>
        <dbReference type="ARBA" id="ARBA00022692"/>
    </source>
</evidence>
<dbReference type="AlphaFoldDB" id="A0A5D3WNI1"/>
<evidence type="ECO:0000313" key="7">
    <source>
        <dbReference type="EMBL" id="TYO98919.1"/>
    </source>
</evidence>
<dbReference type="PANTHER" id="PTHR33507">
    <property type="entry name" value="INNER MEMBRANE PROTEIN YBBJ"/>
    <property type="match status" value="1"/>
</dbReference>
<keyword evidence="8" id="KW-1185">Reference proteome</keyword>
<feature type="transmembrane region" description="Helical" evidence="5">
    <location>
        <begin position="12"/>
        <end position="31"/>
    </location>
</feature>
<dbReference type="Proteomes" id="UP000324159">
    <property type="component" value="Unassembled WGS sequence"/>
</dbReference>
<proteinExistence type="predicted"/>
<dbReference type="SUPFAM" id="SSF141322">
    <property type="entry name" value="NfeD domain-like"/>
    <property type="match status" value="1"/>
</dbReference>
<dbReference type="Pfam" id="PF01957">
    <property type="entry name" value="NfeD"/>
    <property type="match status" value="1"/>
</dbReference>
<comment type="subcellular location">
    <subcellularLocation>
        <location evidence="1">Membrane</location>
        <topology evidence="1">Multi-pass membrane protein</topology>
    </subcellularLocation>
</comment>
<dbReference type="PANTHER" id="PTHR33507:SF4">
    <property type="entry name" value="NODULATION COMPETITIVENESS PROTEIN NFED"/>
    <property type="match status" value="1"/>
</dbReference>
<feature type="transmembrane region" description="Helical" evidence="5">
    <location>
        <begin position="43"/>
        <end position="63"/>
    </location>
</feature>
<dbReference type="RefSeq" id="WP_148895387.1">
    <property type="nucleotide sequence ID" value="NZ_VNIB01000004.1"/>
</dbReference>
<comment type="caution">
    <text evidence="7">The sequence shown here is derived from an EMBL/GenBank/DDBJ whole genome shotgun (WGS) entry which is preliminary data.</text>
</comment>
<dbReference type="InterPro" id="IPR002810">
    <property type="entry name" value="NfeD-like_C"/>
</dbReference>
<reference evidence="7 8" key="1">
    <citation type="submission" date="2019-07" db="EMBL/GenBank/DDBJ databases">
        <title>Genomic Encyclopedia of Type Strains, Phase IV (KMG-IV): sequencing the most valuable type-strain genomes for metagenomic binning, comparative biology and taxonomic classification.</title>
        <authorList>
            <person name="Goeker M."/>
        </authorList>
    </citation>
    <scope>NUCLEOTIDE SEQUENCE [LARGE SCALE GENOMIC DNA]</scope>
    <source>
        <strain evidence="7 8">SS015</strain>
    </source>
</reference>
<keyword evidence="3 5" id="KW-1133">Transmembrane helix</keyword>
<sequence length="136" mass="15305">MKRLAGCRRQTFVKYALLQIPGTLLLVLVLLVIDRFTPLPSSWFWGILLLWLAKEAVLFPLTWRSYQSETAGAEPPVGRTAEVIVPLDPEGTVRVGGELWQARCRDGGRIGTGEQVRILAREGMMLQVERKEDSSR</sequence>
<accession>A0A5D3WNI1</accession>
<dbReference type="Gene3D" id="2.40.50.140">
    <property type="entry name" value="Nucleic acid-binding proteins"/>
    <property type="match status" value="1"/>
</dbReference>
<gene>
    <name evidence="7" type="ORF">EDC39_10443</name>
</gene>
<evidence type="ECO:0000313" key="8">
    <source>
        <dbReference type="Proteomes" id="UP000324159"/>
    </source>
</evidence>
<organism evidence="7 8">
    <name type="scientific">Geothermobacter ehrlichii</name>
    <dbReference type="NCBI Taxonomy" id="213224"/>
    <lineage>
        <taxon>Bacteria</taxon>
        <taxon>Pseudomonadati</taxon>
        <taxon>Thermodesulfobacteriota</taxon>
        <taxon>Desulfuromonadia</taxon>
        <taxon>Desulfuromonadales</taxon>
        <taxon>Geothermobacteraceae</taxon>
        <taxon>Geothermobacter</taxon>
    </lineage>
</organism>
<keyword evidence="4 5" id="KW-0472">Membrane</keyword>
<dbReference type="InterPro" id="IPR012340">
    <property type="entry name" value="NA-bd_OB-fold"/>
</dbReference>
<feature type="domain" description="NfeD-like C-terminal" evidence="6">
    <location>
        <begin position="77"/>
        <end position="130"/>
    </location>
</feature>
<evidence type="ECO:0000259" key="6">
    <source>
        <dbReference type="Pfam" id="PF01957"/>
    </source>
</evidence>
<name>A0A5D3WNI1_9BACT</name>